<sequence length="499" mass="56871">MSQAVIRTARPADLQVDFPANLREWHASNKALEGTDIPLQALEEWIVAIPGGKDEIIQLATQHGITYDPAHPTFNVQLWYKLLSEWIHGMVNRQLMAAHERLDMVVEDFKAREQLHSWAVAALQDRLMAVTKDLQHYAQKVTEMEVEQDGAMDWEPTAAFDLIDFKAYIDKAIEAREFTPRGTRADSQQPPAQPILSKGVHPVNTRRATPSQRRSRSPEFSELRDFPTSSNSRTRQNTPSTEEAAKLEKRLTKLFDRRFEKLYEKMKESFDELQQRATEEKIKQWEAMQATFASSSQLPPAEPSTQGFHKTVATPAEAREQRSERELSEERPGNGHGFGGNGGNRSRGGRRGRPGDDGDSSDSSSSSEDSDSDSEPDVRKNPKAWKRWFKLKEALRKAKKGKRRAASSDVEDVLPARQHHGKVDKVEQFSGENNKYTVEDFLWNLDCKFQIEGKAWERNDQARIRFVSSCLTGKARDWFRAYRYQVNPGEAVRVGMSTQ</sequence>
<feature type="compositionally biased region" description="Basic and acidic residues" evidence="1">
    <location>
        <begin position="216"/>
        <end position="225"/>
    </location>
</feature>
<dbReference type="EMBL" id="ML119891">
    <property type="protein sequence ID" value="RPA71918.1"/>
    <property type="molecule type" value="Genomic_DNA"/>
</dbReference>
<feature type="compositionally biased region" description="Gly residues" evidence="1">
    <location>
        <begin position="334"/>
        <end position="346"/>
    </location>
</feature>
<feature type="compositionally biased region" description="Polar residues" evidence="1">
    <location>
        <begin position="291"/>
        <end position="308"/>
    </location>
</feature>
<evidence type="ECO:0000313" key="3">
    <source>
        <dbReference type="Proteomes" id="UP000275078"/>
    </source>
</evidence>
<feature type="compositionally biased region" description="Basic and acidic residues" evidence="1">
    <location>
        <begin position="317"/>
        <end position="333"/>
    </location>
</feature>
<feature type="region of interest" description="Disordered" evidence="1">
    <location>
        <begin position="180"/>
        <end position="245"/>
    </location>
</feature>
<feature type="compositionally biased region" description="Polar residues" evidence="1">
    <location>
        <begin position="227"/>
        <end position="241"/>
    </location>
</feature>
<feature type="region of interest" description="Disordered" evidence="1">
    <location>
        <begin position="291"/>
        <end position="381"/>
    </location>
</feature>
<protein>
    <submittedName>
        <fullName evidence="2">Uncharacterized protein</fullName>
    </submittedName>
</protein>
<evidence type="ECO:0000256" key="1">
    <source>
        <dbReference type="SAM" id="MobiDB-lite"/>
    </source>
</evidence>
<reference evidence="2 3" key="1">
    <citation type="journal article" date="2018" name="Nat. Ecol. Evol.">
        <title>Pezizomycetes genomes reveal the molecular basis of ectomycorrhizal truffle lifestyle.</title>
        <authorList>
            <person name="Murat C."/>
            <person name="Payen T."/>
            <person name="Noel B."/>
            <person name="Kuo A."/>
            <person name="Morin E."/>
            <person name="Chen J."/>
            <person name="Kohler A."/>
            <person name="Krizsan K."/>
            <person name="Balestrini R."/>
            <person name="Da Silva C."/>
            <person name="Montanini B."/>
            <person name="Hainaut M."/>
            <person name="Levati E."/>
            <person name="Barry K.W."/>
            <person name="Belfiori B."/>
            <person name="Cichocki N."/>
            <person name="Clum A."/>
            <person name="Dockter R.B."/>
            <person name="Fauchery L."/>
            <person name="Guy J."/>
            <person name="Iotti M."/>
            <person name="Le Tacon F."/>
            <person name="Lindquist E.A."/>
            <person name="Lipzen A."/>
            <person name="Malagnac F."/>
            <person name="Mello A."/>
            <person name="Molinier V."/>
            <person name="Miyauchi S."/>
            <person name="Poulain J."/>
            <person name="Riccioni C."/>
            <person name="Rubini A."/>
            <person name="Sitrit Y."/>
            <person name="Splivallo R."/>
            <person name="Traeger S."/>
            <person name="Wang M."/>
            <person name="Zifcakova L."/>
            <person name="Wipf D."/>
            <person name="Zambonelli A."/>
            <person name="Paolocci F."/>
            <person name="Nowrousian M."/>
            <person name="Ottonello S."/>
            <person name="Baldrian P."/>
            <person name="Spatafora J.W."/>
            <person name="Henrissat B."/>
            <person name="Nagy L.G."/>
            <person name="Aury J.M."/>
            <person name="Wincker P."/>
            <person name="Grigoriev I.V."/>
            <person name="Bonfante P."/>
            <person name="Martin F.M."/>
        </authorList>
    </citation>
    <scope>NUCLEOTIDE SEQUENCE [LARGE SCALE GENOMIC DNA]</scope>
    <source>
        <strain evidence="2 3">RN42</strain>
    </source>
</reference>
<dbReference type="Proteomes" id="UP000275078">
    <property type="component" value="Unassembled WGS sequence"/>
</dbReference>
<keyword evidence="3" id="KW-1185">Reference proteome</keyword>
<name>A0A3N4HGF2_ASCIM</name>
<dbReference type="AlphaFoldDB" id="A0A3N4HGF2"/>
<proteinExistence type="predicted"/>
<gene>
    <name evidence="2" type="ORF">BJ508DRAFT_335568</name>
</gene>
<organism evidence="2 3">
    <name type="scientific">Ascobolus immersus RN42</name>
    <dbReference type="NCBI Taxonomy" id="1160509"/>
    <lineage>
        <taxon>Eukaryota</taxon>
        <taxon>Fungi</taxon>
        <taxon>Dikarya</taxon>
        <taxon>Ascomycota</taxon>
        <taxon>Pezizomycotina</taxon>
        <taxon>Pezizomycetes</taxon>
        <taxon>Pezizales</taxon>
        <taxon>Ascobolaceae</taxon>
        <taxon>Ascobolus</taxon>
    </lineage>
</organism>
<evidence type="ECO:0000313" key="2">
    <source>
        <dbReference type="EMBL" id="RPA71918.1"/>
    </source>
</evidence>
<accession>A0A3N4HGF2</accession>